<name>A0ABU3NUZ3_9FIRM</name>
<protein>
    <submittedName>
        <fullName evidence="2">Uncharacterized protein</fullName>
    </submittedName>
</protein>
<keyword evidence="1" id="KW-0812">Transmembrane</keyword>
<comment type="caution">
    <text evidence="2">The sequence shown here is derived from an EMBL/GenBank/DDBJ whole genome shotgun (WGS) entry which is preliminary data.</text>
</comment>
<accession>A0ABU3NUZ3</accession>
<keyword evidence="3" id="KW-1185">Reference proteome</keyword>
<gene>
    <name evidence="2" type="ORF">Q4T40_05050</name>
</gene>
<sequence>MEILAAIEPVWLYGAVAAAVALLLLAAFLYNRTRGIAGRQRRLADRVARLKRGRSNPETLDLLRRLFSLAHAAVSAKNEQGAYQAVDLIKTVYGHGITRPGEAVLLGALAVRAVRARQLDTAAAVLDAFRLLLKRLPTEEVPDAAGQITTIAAVALREKHNFLAAKAAEITFSLLEKTGWEDDRAALLAAFKVLETIGILALRRRDGDLFREIVTRLDAALPASLEGGPAAALGALVCAWLHRAVQNNDNATFAILADFTARRSAGGLWPSADLAALVKEWHKLAGTASLRPRSTLAPAIAEAALRLALAGADLKRWEASVAGAGQTARMAIQRHGIAEGFALVLPLFEIGRELLALELKFGAPEHAADFRPQALYLIVRESLAVAEFAARQDMVTTVGDILAEFLRCWAGADRANPKAAKRFCQLLAAHWLRSRTRQAKRSAISDELALPVLLTDTDKQRLGFLL</sequence>
<evidence type="ECO:0000256" key="1">
    <source>
        <dbReference type="SAM" id="Phobius"/>
    </source>
</evidence>
<keyword evidence="1" id="KW-0472">Membrane</keyword>
<keyword evidence="1" id="KW-1133">Transmembrane helix</keyword>
<feature type="transmembrane region" description="Helical" evidence="1">
    <location>
        <begin position="12"/>
        <end position="31"/>
    </location>
</feature>
<dbReference type="Proteomes" id="UP001254848">
    <property type="component" value="Unassembled WGS sequence"/>
</dbReference>
<proteinExistence type="predicted"/>
<dbReference type="EMBL" id="JAUOZS010000001">
    <property type="protein sequence ID" value="MDT8900607.1"/>
    <property type="molecule type" value="Genomic_DNA"/>
</dbReference>
<organism evidence="2 3">
    <name type="scientific">Anaeroselena agilis</name>
    <dbReference type="NCBI Taxonomy" id="3063788"/>
    <lineage>
        <taxon>Bacteria</taxon>
        <taxon>Bacillati</taxon>
        <taxon>Bacillota</taxon>
        <taxon>Negativicutes</taxon>
        <taxon>Acetonemataceae</taxon>
        <taxon>Anaeroselena</taxon>
    </lineage>
</organism>
<evidence type="ECO:0000313" key="2">
    <source>
        <dbReference type="EMBL" id="MDT8900607.1"/>
    </source>
</evidence>
<evidence type="ECO:0000313" key="3">
    <source>
        <dbReference type="Proteomes" id="UP001254848"/>
    </source>
</evidence>
<dbReference type="RefSeq" id="WP_413779143.1">
    <property type="nucleotide sequence ID" value="NZ_JAUOZS010000001.1"/>
</dbReference>
<reference evidence="2 3" key="1">
    <citation type="submission" date="2023-07" db="EMBL/GenBank/DDBJ databases">
        <title>The novel representative of Negativicutes class, Anaeroselena agilis gen. nov. sp. nov.</title>
        <authorList>
            <person name="Prokofeva M.I."/>
            <person name="Elcheninov A.G."/>
            <person name="Klyukina A."/>
            <person name="Kublanov I.V."/>
            <person name="Frolov E.N."/>
            <person name="Podosokorskaya O.A."/>
        </authorList>
    </citation>
    <scope>NUCLEOTIDE SEQUENCE [LARGE SCALE GENOMIC DNA]</scope>
    <source>
        <strain evidence="2 3">4137-cl</strain>
    </source>
</reference>